<accession>A0AAV9VYB2</accession>
<comment type="caution">
    <text evidence="1">The sequence shown here is derived from an EMBL/GenBank/DDBJ whole genome shotgun (WGS) entry which is preliminary data.</text>
</comment>
<protein>
    <submittedName>
        <fullName evidence="1">Uncharacterized protein</fullName>
    </submittedName>
</protein>
<dbReference type="EMBL" id="JAVHJL010000008">
    <property type="protein sequence ID" value="KAK6498332.1"/>
    <property type="molecule type" value="Genomic_DNA"/>
</dbReference>
<dbReference type="Proteomes" id="UP001370758">
    <property type="component" value="Unassembled WGS sequence"/>
</dbReference>
<keyword evidence="2" id="KW-1185">Reference proteome</keyword>
<sequence>MKTTAVPKEIWDEVFKEYTYTEVQRGVRPISRHLYQAYGNRFGGLSPQLWEKVFENLNHTDTRTGVAQTCTVFRGITRNTKSTTIRRTLFREYLPPNSAAVVVREASGIKTHPVFPSLTFEIGRHGSAGVGVDVRGRGGALQMLRENKVGRENATSPPVEKLVVALPKWGRSITLDGRKIAAKRKREEERPAFPHLWRAHKRMKAKMGDVSGGLERASVKENALAPSVAITVVGVVQGVFELLEKGLVKKDLKEAMVDFEVDEDTEIWQVLSDEAAFSAVESVKIQGGRYPKVRLEMGGLI</sequence>
<name>A0AAV9VYB2_9PEZI</name>
<gene>
    <name evidence="1" type="ORF">TWF481_010923</name>
</gene>
<evidence type="ECO:0000313" key="2">
    <source>
        <dbReference type="Proteomes" id="UP001370758"/>
    </source>
</evidence>
<dbReference type="AlphaFoldDB" id="A0AAV9VYB2"/>
<reference evidence="1 2" key="1">
    <citation type="submission" date="2023-08" db="EMBL/GenBank/DDBJ databases">
        <authorList>
            <person name="Palmer J.M."/>
        </authorList>
    </citation>
    <scope>NUCLEOTIDE SEQUENCE [LARGE SCALE GENOMIC DNA]</scope>
    <source>
        <strain evidence="1 2">TWF481</strain>
    </source>
</reference>
<evidence type="ECO:0000313" key="1">
    <source>
        <dbReference type="EMBL" id="KAK6498332.1"/>
    </source>
</evidence>
<organism evidence="1 2">
    <name type="scientific">Arthrobotrys musiformis</name>
    <dbReference type="NCBI Taxonomy" id="47236"/>
    <lineage>
        <taxon>Eukaryota</taxon>
        <taxon>Fungi</taxon>
        <taxon>Dikarya</taxon>
        <taxon>Ascomycota</taxon>
        <taxon>Pezizomycotina</taxon>
        <taxon>Orbiliomycetes</taxon>
        <taxon>Orbiliales</taxon>
        <taxon>Orbiliaceae</taxon>
        <taxon>Arthrobotrys</taxon>
    </lineage>
</organism>
<proteinExistence type="predicted"/>